<keyword evidence="4" id="KW-1185">Reference proteome</keyword>
<organism evidence="3 4">
    <name type="scientific">Lentinus brumalis</name>
    <dbReference type="NCBI Taxonomy" id="2498619"/>
    <lineage>
        <taxon>Eukaryota</taxon>
        <taxon>Fungi</taxon>
        <taxon>Dikarya</taxon>
        <taxon>Basidiomycota</taxon>
        <taxon>Agaricomycotina</taxon>
        <taxon>Agaricomycetes</taxon>
        <taxon>Polyporales</taxon>
        <taxon>Polyporaceae</taxon>
        <taxon>Lentinus</taxon>
    </lineage>
</organism>
<proteinExistence type="predicted"/>
<evidence type="ECO:0000256" key="1">
    <source>
        <dbReference type="SAM" id="MobiDB-lite"/>
    </source>
</evidence>
<feature type="compositionally biased region" description="Basic and acidic residues" evidence="1">
    <location>
        <begin position="417"/>
        <end position="441"/>
    </location>
</feature>
<feature type="compositionally biased region" description="Polar residues" evidence="1">
    <location>
        <begin position="383"/>
        <end position="398"/>
    </location>
</feature>
<feature type="region of interest" description="Disordered" evidence="1">
    <location>
        <begin position="382"/>
        <end position="460"/>
    </location>
</feature>
<gene>
    <name evidence="3" type="ORF">OH76DRAFT_1520018</name>
</gene>
<name>A0A371D8D1_9APHY</name>
<evidence type="ECO:0000259" key="2">
    <source>
        <dbReference type="Pfam" id="PF13391"/>
    </source>
</evidence>
<dbReference type="EMBL" id="KZ857409">
    <property type="protein sequence ID" value="RDX48780.1"/>
    <property type="molecule type" value="Genomic_DNA"/>
</dbReference>
<dbReference type="OrthoDB" id="2757936at2759"/>
<protein>
    <recommendedName>
        <fullName evidence="2">HNH nuclease domain-containing protein</fullName>
    </recommendedName>
</protein>
<dbReference type="Proteomes" id="UP000256964">
    <property type="component" value="Unassembled WGS sequence"/>
</dbReference>
<dbReference type="InterPro" id="IPR003615">
    <property type="entry name" value="HNH_nuc"/>
</dbReference>
<accession>A0A371D8D1</accession>
<reference evidence="3 4" key="1">
    <citation type="journal article" date="2018" name="Biotechnol. Biofuels">
        <title>Integrative visual omics of the white-rot fungus Polyporus brumalis exposes the biotechnological potential of its oxidative enzymes for delignifying raw plant biomass.</title>
        <authorList>
            <person name="Miyauchi S."/>
            <person name="Rancon A."/>
            <person name="Drula E."/>
            <person name="Hage H."/>
            <person name="Chaduli D."/>
            <person name="Favel A."/>
            <person name="Grisel S."/>
            <person name="Henrissat B."/>
            <person name="Herpoel-Gimbert I."/>
            <person name="Ruiz-Duenas F.J."/>
            <person name="Chevret D."/>
            <person name="Hainaut M."/>
            <person name="Lin J."/>
            <person name="Wang M."/>
            <person name="Pangilinan J."/>
            <person name="Lipzen A."/>
            <person name="Lesage-Meessen L."/>
            <person name="Navarro D."/>
            <person name="Riley R."/>
            <person name="Grigoriev I.V."/>
            <person name="Zhou S."/>
            <person name="Raouche S."/>
            <person name="Rosso M.N."/>
        </authorList>
    </citation>
    <scope>NUCLEOTIDE SEQUENCE [LARGE SCALE GENOMIC DNA]</scope>
    <source>
        <strain evidence="3 4">BRFM 1820</strain>
    </source>
</reference>
<feature type="domain" description="HNH nuclease" evidence="2">
    <location>
        <begin position="163"/>
        <end position="226"/>
    </location>
</feature>
<dbReference type="Pfam" id="PF13391">
    <property type="entry name" value="HNH_2"/>
    <property type="match status" value="1"/>
</dbReference>
<evidence type="ECO:0000313" key="3">
    <source>
        <dbReference type="EMBL" id="RDX48780.1"/>
    </source>
</evidence>
<dbReference type="AlphaFoldDB" id="A0A371D8D1"/>
<sequence>MAPRPAFEHQPGEHTVVARGSVSIFHTGQPYHPIGQKILQLPAFDSEPLASGQHHGILHSLVMDACRILVNNQDVYLATDIHGQHRYSAVTGQTLLPVGKYYLFLSGGTIGDNYPVVTDFDAWTFPHNNLPPSWTTTSAAVECDPYSSSAMSEGVKNYDGRCCIVTRFKSTTSSDCARLCPTECRDWFAASNMDTYTYNGHHNDVANGVCMRADVHRCFDRHGFVIYPEGSSFVTYMLDAWEADYAELLHCRLVNIPDRVFPELLFARFAFAIIKRASITLPERFTAVPINNVVLMLRANRLANSIEQPDASEPAELSEISDADEDQPYALDDDSLALAANFYKILPHLREEREHSTDRLFNTLVIHPETPRMRRLMEEYKKNNPQVSQLSGATATYSDQEHDREDDAEENLSADFVENRSHVVEDDEGVKEAPLGERDTEGATASTEDIDRVPELVVSV</sequence>
<evidence type="ECO:0000313" key="4">
    <source>
        <dbReference type="Proteomes" id="UP000256964"/>
    </source>
</evidence>